<organism evidence="8">
    <name type="scientific">Hymenolepis diminuta</name>
    <name type="common">Rat tapeworm</name>
    <dbReference type="NCBI Taxonomy" id="6216"/>
    <lineage>
        <taxon>Eukaryota</taxon>
        <taxon>Metazoa</taxon>
        <taxon>Spiralia</taxon>
        <taxon>Lophotrochozoa</taxon>
        <taxon>Platyhelminthes</taxon>
        <taxon>Cestoda</taxon>
        <taxon>Eucestoda</taxon>
        <taxon>Cyclophyllidea</taxon>
        <taxon>Hymenolepididae</taxon>
        <taxon>Hymenolepis</taxon>
    </lineage>
</organism>
<evidence type="ECO:0000256" key="2">
    <source>
        <dbReference type="ARBA" id="ARBA00004286"/>
    </source>
</evidence>
<evidence type="ECO:0000313" key="8">
    <source>
        <dbReference type="WBParaSite" id="HDID_0001043001-mRNA-1"/>
    </source>
</evidence>
<evidence type="ECO:0000256" key="1">
    <source>
        <dbReference type="ARBA" id="ARBA00004123"/>
    </source>
</evidence>
<comment type="subcellular location">
    <subcellularLocation>
        <location evidence="2">Chromosome</location>
    </subcellularLocation>
    <subcellularLocation>
        <location evidence="1">Nucleus</location>
    </subcellularLocation>
</comment>
<dbReference type="Pfam" id="PF10228">
    <property type="entry name" value="HPF1"/>
    <property type="match status" value="1"/>
</dbReference>
<dbReference type="AlphaFoldDB" id="A0A0R3SXF8"/>
<dbReference type="GO" id="GO:0072572">
    <property type="term" value="F:poly-ADP-D-ribose binding"/>
    <property type="evidence" value="ECO:0007669"/>
    <property type="project" value="TreeGrafter"/>
</dbReference>
<dbReference type="OrthoDB" id="416496at2759"/>
<evidence type="ECO:0000256" key="3">
    <source>
        <dbReference type="ARBA" id="ARBA00010803"/>
    </source>
</evidence>
<evidence type="ECO:0000256" key="5">
    <source>
        <dbReference type="ARBA" id="ARBA00023242"/>
    </source>
</evidence>
<evidence type="ECO:0000313" key="6">
    <source>
        <dbReference type="EMBL" id="VDL63304.1"/>
    </source>
</evidence>
<dbReference type="EMBL" id="UYSG01011679">
    <property type="protein sequence ID" value="VDL63304.1"/>
    <property type="molecule type" value="Genomic_DNA"/>
</dbReference>
<dbReference type="WBParaSite" id="HDID_0001043001-mRNA-1">
    <property type="protein sequence ID" value="HDID_0001043001-mRNA-1"/>
    <property type="gene ID" value="HDID_0001043001"/>
</dbReference>
<dbReference type="GO" id="GO:0005634">
    <property type="term" value="C:nucleus"/>
    <property type="evidence" value="ECO:0007669"/>
    <property type="project" value="UniProtKB-SubCell"/>
</dbReference>
<dbReference type="STRING" id="6216.A0A0R3SXF8"/>
<dbReference type="PANTHER" id="PTHR13386">
    <property type="entry name" value="HISTONE PARYLATION FACTOR 1"/>
    <property type="match status" value="1"/>
</dbReference>
<evidence type="ECO:0000313" key="7">
    <source>
        <dbReference type="Proteomes" id="UP000274504"/>
    </source>
</evidence>
<dbReference type="PANTHER" id="PTHR13386:SF1">
    <property type="entry name" value="HISTONE PARYLATION FACTOR 1"/>
    <property type="match status" value="1"/>
</dbReference>
<dbReference type="GO" id="GO:0005694">
    <property type="term" value="C:chromosome"/>
    <property type="evidence" value="ECO:0007669"/>
    <property type="project" value="UniProtKB-SubCell"/>
</dbReference>
<keyword evidence="5" id="KW-0539">Nucleus</keyword>
<reference evidence="8" key="1">
    <citation type="submission" date="2017-02" db="UniProtKB">
        <authorList>
            <consortium name="WormBaseParasite"/>
        </authorList>
    </citation>
    <scope>IDENTIFICATION</scope>
</reference>
<dbReference type="InterPro" id="IPR019361">
    <property type="entry name" value="HPF1"/>
</dbReference>
<dbReference type="GO" id="GO:0006974">
    <property type="term" value="P:DNA damage response"/>
    <property type="evidence" value="ECO:0007669"/>
    <property type="project" value="InterPro"/>
</dbReference>
<evidence type="ECO:0000256" key="4">
    <source>
        <dbReference type="ARBA" id="ARBA00022454"/>
    </source>
</evidence>
<protein>
    <submittedName>
        <fullName evidence="8">UPF0609 protein C4orf27 homolog</fullName>
    </submittedName>
</protein>
<dbReference type="Proteomes" id="UP000274504">
    <property type="component" value="Unassembled WGS sequence"/>
</dbReference>
<sequence length="331" mass="37660">MPKRRIVAFEGGISKHAKLDETVKENKDEASQFINTKFLLKCPSDLFDFYQFCRSVSSDTPLDALFHETGLRLVGPFEVLANKYCCSKDDDLADYYRYFHDPPEFVTVLTEDGEHPFHIGYFRDNYAEVPKFLASSNPMESGKLAIVGGDIFTAVLGRLEQKKQKKSDIYQKMITFVKENKVTLVKKNSVKRKPTCKTLNEVGIEIKLRGDIGYRPVNATNDDLVIALDNATKAEKPNSVKLDELMTYVQFANDEGDYGQGLELGLDLLAYHPSMKTSDESFEKAGRLNRRITCLLSMGYQLAGLPKFAEVIRKHMETRSQVKRLRKIDIK</sequence>
<reference evidence="6 7" key="2">
    <citation type="submission" date="2018-11" db="EMBL/GenBank/DDBJ databases">
        <authorList>
            <consortium name="Pathogen Informatics"/>
        </authorList>
    </citation>
    <scope>NUCLEOTIDE SEQUENCE [LARGE SCALE GENOMIC DNA]</scope>
</reference>
<proteinExistence type="inferred from homology"/>
<accession>A0A0R3SXF8</accession>
<dbReference type="GO" id="GO:0042393">
    <property type="term" value="F:histone binding"/>
    <property type="evidence" value="ECO:0007669"/>
    <property type="project" value="InterPro"/>
</dbReference>
<keyword evidence="4" id="KW-0158">Chromosome</keyword>
<name>A0A0R3SXF8_HYMDI</name>
<comment type="similarity">
    <text evidence="3">Belongs to the HPF1 family.</text>
</comment>
<gene>
    <name evidence="6" type="ORF">HDID_LOCUS10428</name>
</gene>